<dbReference type="Proteomes" id="UP000431401">
    <property type="component" value="Unassembled WGS sequence"/>
</dbReference>
<accession>A0A7K0E2X1</accession>
<dbReference type="SUPFAM" id="SSF103196">
    <property type="entry name" value="Roadblock/LC7 domain"/>
    <property type="match status" value="1"/>
</dbReference>
<dbReference type="EMBL" id="WEGI01000058">
    <property type="protein sequence ID" value="MQY32057.1"/>
    <property type="molecule type" value="Genomic_DNA"/>
</dbReference>
<comment type="caution">
    <text evidence="1">The sequence shown here is derived from an EMBL/GenBank/DDBJ whole genome shotgun (WGS) entry which is preliminary data.</text>
</comment>
<dbReference type="AlphaFoldDB" id="A0A7K0E2X1"/>
<organism evidence="1 2">
    <name type="scientific">Nocardia aurantia</name>
    <dbReference type="NCBI Taxonomy" id="2585199"/>
    <lineage>
        <taxon>Bacteria</taxon>
        <taxon>Bacillati</taxon>
        <taxon>Actinomycetota</taxon>
        <taxon>Actinomycetes</taxon>
        <taxon>Mycobacteriales</taxon>
        <taxon>Nocardiaceae</taxon>
        <taxon>Nocardia</taxon>
    </lineage>
</organism>
<evidence type="ECO:0000313" key="2">
    <source>
        <dbReference type="Proteomes" id="UP000431401"/>
    </source>
</evidence>
<proteinExistence type="predicted"/>
<name>A0A7K0E2X1_9NOCA</name>
<keyword evidence="2" id="KW-1185">Reference proteome</keyword>
<protein>
    <submittedName>
        <fullName evidence="1">Uncharacterized protein</fullName>
    </submittedName>
</protein>
<gene>
    <name evidence="1" type="ORF">NRB56_76740</name>
</gene>
<dbReference type="Gene3D" id="3.30.450.30">
    <property type="entry name" value="Dynein light chain 2a, cytoplasmic"/>
    <property type="match status" value="1"/>
</dbReference>
<sequence>MTAAGANACLAIQADDNANLGMVAYEMNITVQRLGTYLSTAPRAHGLAGQVPPRRQ</sequence>
<reference evidence="1 2" key="1">
    <citation type="submission" date="2019-10" db="EMBL/GenBank/DDBJ databases">
        <title>Nocardia macrotermitis sp. nov. and Nocardia aurantia sp. nov., isolated from the gut of fungus growing-termite Macrotermes natalensis.</title>
        <authorList>
            <person name="Benndorf R."/>
            <person name="Schwitalla J."/>
            <person name="Martin K."/>
            <person name="De Beer W."/>
            <person name="Kaster A.-K."/>
            <person name="Vollmers J."/>
            <person name="Poulsen M."/>
            <person name="Beemelmanns C."/>
        </authorList>
    </citation>
    <scope>NUCLEOTIDE SEQUENCE [LARGE SCALE GENOMIC DNA]</scope>
    <source>
        <strain evidence="1 2">RB56</strain>
    </source>
</reference>
<evidence type="ECO:0000313" key="1">
    <source>
        <dbReference type="EMBL" id="MQY32057.1"/>
    </source>
</evidence>